<evidence type="ECO:0000259" key="1">
    <source>
        <dbReference type="PROSITE" id="PS51725"/>
    </source>
</evidence>
<comment type="caution">
    <text evidence="2">The sequence shown here is derived from an EMBL/GenBank/DDBJ whole genome shotgun (WGS) entry which is preliminary data.</text>
</comment>
<dbReference type="Proteomes" id="UP001596083">
    <property type="component" value="Unassembled WGS sequence"/>
</dbReference>
<protein>
    <submittedName>
        <fullName evidence="2">Antibiotic biosynthesis monooxygenase family protein</fullName>
        <ecNumber evidence="2">1.14.-.-</ecNumber>
    </submittedName>
</protein>
<dbReference type="GO" id="GO:0004497">
    <property type="term" value="F:monooxygenase activity"/>
    <property type="evidence" value="ECO:0007669"/>
    <property type="project" value="UniProtKB-KW"/>
</dbReference>
<name>A0ABW0Z7L0_9ACTN</name>
<keyword evidence="3" id="KW-1185">Reference proteome</keyword>
<evidence type="ECO:0000313" key="3">
    <source>
        <dbReference type="Proteomes" id="UP001596083"/>
    </source>
</evidence>
<gene>
    <name evidence="2" type="ORF">ACFP1Z_26845</name>
</gene>
<dbReference type="PROSITE" id="PS51725">
    <property type="entry name" value="ABM"/>
    <property type="match status" value="1"/>
</dbReference>
<reference evidence="3" key="1">
    <citation type="journal article" date="2019" name="Int. J. Syst. Evol. Microbiol.">
        <title>The Global Catalogue of Microorganisms (GCM) 10K type strain sequencing project: providing services to taxonomists for standard genome sequencing and annotation.</title>
        <authorList>
            <consortium name="The Broad Institute Genomics Platform"/>
            <consortium name="The Broad Institute Genome Sequencing Center for Infectious Disease"/>
            <person name="Wu L."/>
            <person name="Ma J."/>
        </authorList>
    </citation>
    <scope>NUCLEOTIDE SEQUENCE [LARGE SCALE GENOMIC DNA]</scope>
    <source>
        <strain evidence="3">CGMCC 4.7304</strain>
    </source>
</reference>
<accession>A0ABW0Z7L0</accession>
<feature type="domain" description="ABM" evidence="1">
    <location>
        <begin position="16"/>
        <end position="104"/>
    </location>
</feature>
<evidence type="ECO:0000313" key="2">
    <source>
        <dbReference type="EMBL" id="MFC5723788.1"/>
    </source>
</evidence>
<dbReference type="InterPro" id="IPR007138">
    <property type="entry name" value="ABM_dom"/>
</dbReference>
<dbReference type="EMBL" id="JBHSPB010000020">
    <property type="protein sequence ID" value="MFC5723788.1"/>
    <property type="molecule type" value="Genomic_DNA"/>
</dbReference>
<dbReference type="EC" id="1.14.-.-" evidence="2"/>
<dbReference type="InterPro" id="IPR011008">
    <property type="entry name" value="Dimeric_a/b-barrel"/>
</dbReference>
<dbReference type="RefSeq" id="WP_390320199.1">
    <property type="nucleotide sequence ID" value="NZ_JBHSPB010000020.1"/>
</dbReference>
<dbReference type="Gene3D" id="3.30.70.100">
    <property type="match status" value="1"/>
</dbReference>
<sequence length="127" mass="14536">MAAVPDAEPAAGARPFRVMLRMEIKPGLEEEFERVWQEVGTSVTTHPASLGQWLARSRDEEGVYYILSDWADEERFREFEHSARHVEHRRALHPYRRGGTMTTMRVVAHLGPDPDAPATHEEWEATA</sequence>
<keyword evidence="2" id="KW-0503">Monooxygenase</keyword>
<dbReference type="SUPFAM" id="SSF54909">
    <property type="entry name" value="Dimeric alpha+beta barrel"/>
    <property type="match status" value="1"/>
</dbReference>
<dbReference type="Pfam" id="PF03992">
    <property type="entry name" value="ABM"/>
    <property type="match status" value="1"/>
</dbReference>
<organism evidence="2 3">
    <name type="scientific">Streptomyces gamaensis</name>
    <dbReference type="NCBI Taxonomy" id="1763542"/>
    <lineage>
        <taxon>Bacteria</taxon>
        <taxon>Bacillati</taxon>
        <taxon>Actinomycetota</taxon>
        <taxon>Actinomycetes</taxon>
        <taxon>Kitasatosporales</taxon>
        <taxon>Streptomycetaceae</taxon>
        <taxon>Streptomyces</taxon>
    </lineage>
</organism>
<proteinExistence type="predicted"/>
<keyword evidence="2" id="KW-0560">Oxidoreductase</keyword>